<evidence type="ECO:0000313" key="2">
    <source>
        <dbReference type="EMBL" id="CAB4818892.1"/>
    </source>
</evidence>
<reference evidence="1" key="1">
    <citation type="submission" date="2020-05" db="EMBL/GenBank/DDBJ databases">
        <authorList>
            <person name="Chiriac C."/>
            <person name="Salcher M."/>
            <person name="Ghai R."/>
            <person name="Kavagutti S V."/>
        </authorList>
    </citation>
    <scope>NUCLEOTIDE SEQUENCE</scope>
</reference>
<name>A0A6J6R5S6_9ZZZZ</name>
<gene>
    <name evidence="1" type="ORF">UFOPK2582_01794</name>
    <name evidence="2" type="ORF">UFOPK3046_01639</name>
    <name evidence="3" type="ORF">UFOPK3914_01353</name>
    <name evidence="4" type="ORF">UFOPK4173_01289</name>
    <name evidence="5" type="ORF">UFOPK4354_01607</name>
</gene>
<sequence length="92" mass="10933">MERRLRLVGRRLAKVREELRITDEHLLHFADITDDSRIRAMVSETPQADEDHREAERTSTALSKHRLELVVTIEKLEREQDELLDDMSAQRR</sequence>
<dbReference type="EMBL" id="CAFBQW010000218">
    <property type="protein sequence ID" value="CAB5068711.1"/>
    <property type="molecule type" value="Genomic_DNA"/>
</dbReference>
<organism evidence="1">
    <name type="scientific">freshwater metagenome</name>
    <dbReference type="NCBI Taxonomy" id="449393"/>
    <lineage>
        <taxon>unclassified sequences</taxon>
        <taxon>metagenomes</taxon>
        <taxon>ecological metagenomes</taxon>
    </lineage>
</organism>
<dbReference type="AlphaFoldDB" id="A0A6J6R5S6"/>
<accession>A0A6J6R5S6</accession>
<evidence type="ECO:0000313" key="4">
    <source>
        <dbReference type="EMBL" id="CAB5036767.1"/>
    </source>
</evidence>
<protein>
    <submittedName>
        <fullName evidence="1">Unannotated protein</fullName>
    </submittedName>
</protein>
<dbReference type="EMBL" id="CAFAAQ010000186">
    <property type="protein sequence ID" value="CAB4818892.1"/>
    <property type="molecule type" value="Genomic_DNA"/>
</dbReference>
<dbReference type="EMBL" id="CAFBOG010000132">
    <property type="protein sequence ID" value="CAB4986599.1"/>
    <property type="molecule type" value="Genomic_DNA"/>
</dbReference>
<evidence type="ECO:0000313" key="3">
    <source>
        <dbReference type="EMBL" id="CAB4986599.1"/>
    </source>
</evidence>
<evidence type="ECO:0000313" key="1">
    <source>
        <dbReference type="EMBL" id="CAB4718386.1"/>
    </source>
</evidence>
<dbReference type="EMBL" id="CAEZXS010000313">
    <property type="protein sequence ID" value="CAB4718386.1"/>
    <property type="molecule type" value="Genomic_DNA"/>
</dbReference>
<proteinExistence type="predicted"/>
<dbReference type="EMBL" id="CAFBPW010000158">
    <property type="protein sequence ID" value="CAB5036767.1"/>
    <property type="molecule type" value="Genomic_DNA"/>
</dbReference>
<evidence type="ECO:0000313" key="5">
    <source>
        <dbReference type="EMBL" id="CAB5068711.1"/>
    </source>
</evidence>